<organism evidence="4 5">
    <name type="scientific">Pseudoalteromonas haloplanktis</name>
    <name type="common">Alteromonas haloplanktis</name>
    <dbReference type="NCBI Taxonomy" id="228"/>
    <lineage>
        <taxon>Bacteria</taxon>
        <taxon>Pseudomonadati</taxon>
        <taxon>Pseudomonadota</taxon>
        <taxon>Gammaproteobacteria</taxon>
        <taxon>Alteromonadales</taxon>
        <taxon>Pseudoalteromonadaceae</taxon>
        <taxon>Pseudoalteromonas</taxon>
    </lineage>
</organism>
<dbReference type="PROSITE" id="PS51257">
    <property type="entry name" value="PROKAR_LIPOPROTEIN"/>
    <property type="match status" value="1"/>
</dbReference>
<gene>
    <name evidence="4" type="ORF">RC083_06015</name>
</gene>
<feature type="chain" id="PRO_5046352962" evidence="3">
    <location>
        <begin position="19"/>
        <end position="485"/>
    </location>
</feature>
<reference evidence="4 5" key="1">
    <citation type="submission" date="2023-08" db="EMBL/GenBank/DDBJ databases">
        <title>Pseudoalteromonas haloplanktis LL1 genome.</title>
        <authorList>
            <person name="Wu S."/>
        </authorList>
    </citation>
    <scope>NUCLEOTIDE SEQUENCE [LARGE SCALE GENOMIC DNA]</scope>
    <source>
        <strain evidence="4 5">LL1</strain>
    </source>
</reference>
<keyword evidence="5" id="KW-1185">Reference proteome</keyword>
<feature type="signal peptide" evidence="3">
    <location>
        <begin position="1"/>
        <end position="18"/>
    </location>
</feature>
<comment type="caution">
    <text evidence="4">The sequence shown here is derived from an EMBL/GenBank/DDBJ whole genome shotgun (WGS) entry which is preliminary data.</text>
</comment>
<keyword evidence="1 3" id="KW-0732">Signal</keyword>
<dbReference type="EMBL" id="JAVIFY010000003">
    <property type="protein sequence ID" value="MDQ9091145.1"/>
    <property type="molecule type" value="Genomic_DNA"/>
</dbReference>
<protein>
    <submittedName>
        <fullName evidence="4">VCBS repeat-containing protein</fullName>
    </submittedName>
</protein>
<evidence type="ECO:0000256" key="2">
    <source>
        <dbReference type="SAM" id="MobiDB-lite"/>
    </source>
</evidence>
<accession>A0ABU1B9Y1</accession>
<dbReference type="InterPro" id="IPR013517">
    <property type="entry name" value="FG-GAP"/>
</dbReference>
<evidence type="ECO:0000256" key="3">
    <source>
        <dbReference type="SAM" id="SignalP"/>
    </source>
</evidence>
<proteinExistence type="predicted"/>
<dbReference type="PANTHER" id="PTHR46580:SF4">
    <property type="entry name" value="ATP_GTP-BINDING PROTEIN"/>
    <property type="match status" value="1"/>
</dbReference>
<dbReference type="SUPFAM" id="SSF69318">
    <property type="entry name" value="Integrin alpha N-terminal domain"/>
    <property type="match status" value="1"/>
</dbReference>
<evidence type="ECO:0000313" key="4">
    <source>
        <dbReference type="EMBL" id="MDQ9091145.1"/>
    </source>
</evidence>
<dbReference type="Gene3D" id="2.130.10.130">
    <property type="entry name" value="Integrin alpha, N-terminal"/>
    <property type="match status" value="2"/>
</dbReference>
<feature type="compositionally biased region" description="Polar residues" evidence="2">
    <location>
        <begin position="34"/>
        <end position="44"/>
    </location>
</feature>
<name>A0ABU1B9Y1_PSEHA</name>
<sequence>MKLSKCSILLSCGLLLTACGGGSDGGSEQQSVSTLPPEQPTTEISPPGGIGSSLIFDTNADGFNDIVFHPMANSSESFNSMEIYLNDGTGQFELKQNMFEMSQLKGRNYQVFMAKINANQDDLIDIVTVEGTLETDPKEVGFSMRIHLYLANNDGSFSDATANISSETYQNGWANLTIADFDNDGFEDFIVGGGSFNCEFENSDSTCAAGTIYLNNGQGHFAPANITIVESSNGYTHQFSSLRYGALSTENHYVYQIYGLLAGDLNNNGKVDLISHIYSTNSLVPSFINQSTPGNLKFEVHYSEHIRTSGGALLDVNRDGFKDWITSASISANNPSIASDTDTVPLHVLINNGQGIFTLNDTYLSPTQRGVQHARAWIVDDFDSDGFEDLLIPDHGNDWRPYPGFANLLLMNRANEMEDITYDALSDKKSYTHNAAVGDINNDGYVDIFFNNTLAVSAGHVEAIPEKRLWINQGGLEFSESTQEL</sequence>
<dbReference type="RefSeq" id="WP_309038607.1">
    <property type="nucleotide sequence ID" value="NZ_JAVIFY010000003.1"/>
</dbReference>
<feature type="region of interest" description="Disordered" evidence="2">
    <location>
        <begin position="26"/>
        <end position="50"/>
    </location>
</feature>
<dbReference type="Pfam" id="PF13517">
    <property type="entry name" value="FG-GAP_3"/>
    <property type="match status" value="2"/>
</dbReference>
<dbReference type="PANTHER" id="PTHR46580">
    <property type="entry name" value="SENSOR KINASE-RELATED"/>
    <property type="match status" value="1"/>
</dbReference>
<dbReference type="Proteomes" id="UP001226574">
    <property type="component" value="Unassembled WGS sequence"/>
</dbReference>
<evidence type="ECO:0000256" key="1">
    <source>
        <dbReference type="ARBA" id="ARBA00022729"/>
    </source>
</evidence>
<dbReference type="InterPro" id="IPR028994">
    <property type="entry name" value="Integrin_alpha_N"/>
</dbReference>
<evidence type="ECO:0000313" key="5">
    <source>
        <dbReference type="Proteomes" id="UP001226574"/>
    </source>
</evidence>